<sequence length="51" mass="6081">MVFFFLCQKTRNQVGKKPHFQHLEGAINDLHPKGKEKLDIGLTRFHHLFDY</sequence>
<evidence type="ECO:0000313" key="2">
    <source>
        <dbReference type="EnsemblPlants" id="KRG93447"/>
    </source>
</evidence>
<dbReference type="InParanoid" id="K7MVZ5"/>
<evidence type="ECO:0000313" key="1">
    <source>
        <dbReference type="EMBL" id="KRG93447.1"/>
    </source>
</evidence>
<dbReference type="Proteomes" id="UP000008827">
    <property type="component" value="Chromosome 19"/>
</dbReference>
<dbReference type="EnsemblPlants" id="KRG93447">
    <property type="protein sequence ID" value="KRG93447"/>
    <property type="gene ID" value="GLYMA_19G016900"/>
</dbReference>
<gene>
    <name evidence="1" type="ORF">GLYMA_19G016900</name>
</gene>
<dbReference type="EMBL" id="CM000852">
    <property type="protein sequence ID" value="KRG93447.1"/>
    <property type="molecule type" value="Genomic_DNA"/>
</dbReference>
<protein>
    <submittedName>
        <fullName evidence="1 2">Uncharacterized protein</fullName>
    </submittedName>
</protein>
<reference evidence="2" key="2">
    <citation type="submission" date="2018-02" db="UniProtKB">
        <authorList>
            <consortium name="EnsemblPlants"/>
        </authorList>
    </citation>
    <scope>IDENTIFICATION</scope>
    <source>
        <strain evidence="2">Williams 82</strain>
    </source>
</reference>
<reference evidence="1 2" key="1">
    <citation type="journal article" date="2010" name="Nature">
        <title>Genome sequence of the palaeopolyploid soybean.</title>
        <authorList>
            <person name="Schmutz J."/>
            <person name="Cannon S.B."/>
            <person name="Schlueter J."/>
            <person name="Ma J."/>
            <person name="Mitros T."/>
            <person name="Nelson W."/>
            <person name="Hyten D.L."/>
            <person name="Song Q."/>
            <person name="Thelen J.J."/>
            <person name="Cheng J."/>
            <person name="Xu D."/>
            <person name="Hellsten U."/>
            <person name="May G.D."/>
            <person name="Yu Y."/>
            <person name="Sakurai T."/>
            <person name="Umezawa T."/>
            <person name="Bhattacharyya M.K."/>
            <person name="Sandhu D."/>
            <person name="Valliyodan B."/>
            <person name="Lindquist E."/>
            <person name="Peto M."/>
            <person name="Grant D."/>
            <person name="Shu S."/>
            <person name="Goodstein D."/>
            <person name="Barry K."/>
            <person name="Futrell-Griggs M."/>
            <person name="Abernathy B."/>
            <person name="Du J."/>
            <person name="Tian Z."/>
            <person name="Zhu L."/>
            <person name="Gill N."/>
            <person name="Joshi T."/>
            <person name="Libault M."/>
            <person name="Sethuraman A."/>
            <person name="Zhang X.-C."/>
            <person name="Shinozaki K."/>
            <person name="Nguyen H.T."/>
            <person name="Wing R.A."/>
            <person name="Cregan P."/>
            <person name="Specht J."/>
            <person name="Grimwood J."/>
            <person name="Rokhsar D."/>
            <person name="Stacey G."/>
            <person name="Shoemaker R.C."/>
            <person name="Jackson S.A."/>
        </authorList>
    </citation>
    <scope>NUCLEOTIDE SEQUENCE [LARGE SCALE GENOMIC DNA]</scope>
    <source>
        <strain evidence="2">cv. Williams 82</strain>
        <tissue evidence="1">Callus</tissue>
    </source>
</reference>
<reference evidence="1" key="3">
    <citation type="submission" date="2018-07" db="EMBL/GenBank/DDBJ databases">
        <title>WGS assembly of Glycine max.</title>
        <authorList>
            <person name="Schmutz J."/>
            <person name="Cannon S."/>
            <person name="Schlueter J."/>
            <person name="Ma J."/>
            <person name="Mitros T."/>
            <person name="Nelson W."/>
            <person name="Hyten D."/>
            <person name="Song Q."/>
            <person name="Thelen J."/>
            <person name="Cheng J."/>
            <person name="Xu D."/>
            <person name="Hellsten U."/>
            <person name="May G."/>
            <person name="Yu Y."/>
            <person name="Sakurai T."/>
            <person name="Umezawa T."/>
            <person name="Bhattacharyya M."/>
            <person name="Sandhu D."/>
            <person name="Valliyodan B."/>
            <person name="Lindquist E."/>
            <person name="Peto M."/>
            <person name="Grant D."/>
            <person name="Shu S."/>
            <person name="Goodstein D."/>
            <person name="Barry K."/>
            <person name="Futrell-Griggs M."/>
            <person name="Abernathy B."/>
            <person name="Du J."/>
            <person name="Tian Z."/>
            <person name="Zhu L."/>
            <person name="Gill N."/>
            <person name="Joshi T."/>
            <person name="Libault M."/>
            <person name="Sethuraman A."/>
            <person name="Zhang X."/>
            <person name="Shinozaki K."/>
            <person name="Nguyen H."/>
            <person name="Wing R."/>
            <person name="Cregan P."/>
            <person name="Specht J."/>
            <person name="Grimwood J."/>
            <person name="Rokhsar D."/>
            <person name="Stacey G."/>
            <person name="Shoemaker R."/>
            <person name="Jackson S."/>
        </authorList>
    </citation>
    <scope>NUCLEOTIDE SEQUENCE</scope>
    <source>
        <tissue evidence="1">Callus</tissue>
    </source>
</reference>
<keyword evidence="3" id="KW-1185">Reference proteome</keyword>
<dbReference type="SMR" id="K7MVZ5"/>
<accession>K7MVZ5</accession>
<evidence type="ECO:0000313" key="3">
    <source>
        <dbReference type="Proteomes" id="UP000008827"/>
    </source>
</evidence>
<dbReference type="PaxDb" id="3847-GLYMA19G02000.1"/>
<dbReference type="AlphaFoldDB" id="K7MVZ5"/>
<dbReference type="Gramene" id="KRG93447">
    <property type="protein sequence ID" value="KRG93447"/>
    <property type="gene ID" value="GLYMA_19G016900"/>
</dbReference>
<dbReference type="HOGENOM" id="CLU_3110271_0_0_1"/>
<organism evidence="2">
    <name type="scientific">Glycine max</name>
    <name type="common">Soybean</name>
    <name type="synonym">Glycine hispida</name>
    <dbReference type="NCBI Taxonomy" id="3847"/>
    <lineage>
        <taxon>Eukaryota</taxon>
        <taxon>Viridiplantae</taxon>
        <taxon>Streptophyta</taxon>
        <taxon>Embryophyta</taxon>
        <taxon>Tracheophyta</taxon>
        <taxon>Spermatophyta</taxon>
        <taxon>Magnoliopsida</taxon>
        <taxon>eudicotyledons</taxon>
        <taxon>Gunneridae</taxon>
        <taxon>Pentapetalae</taxon>
        <taxon>rosids</taxon>
        <taxon>fabids</taxon>
        <taxon>Fabales</taxon>
        <taxon>Fabaceae</taxon>
        <taxon>Papilionoideae</taxon>
        <taxon>50 kb inversion clade</taxon>
        <taxon>NPAAA clade</taxon>
        <taxon>indigoferoid/millettioid clade</taxon>
        <taxon>Phaseoleae</taxon>
        <taxon>Glycine</taxon>
        <taxon>Glycine subgen. Soja</taxon>
    </lineage>
</organism>
<name>K7MVZ5_SOYBN</name>
<proteinExistence type="predicted"/>